<dbReference type="AlphaFoldDB" id="A0A8C4WVJ5"/>
<feature type="compositionally biased region" description="Low complexity" evidence="6">
    <location>
        <begin position="106"/>
        <end position="117"/>
    </location>
</feature>
<dbReference type="GO" id="GO:0005737">
    <property type="term" value="C:cytoplasm"/>
    <property type="evidence" value="ECO:0007669"/>
    <property type="project" value="UniProtKB-SubCell"/>
</dbReference>
<evidence type="ECO:0000256" key="1">
    <source>
        <dbReference type="ARBA" id="ARBA00004496"/>
    </source>
</evidence>
<evidence type="ECO:0000259" key="7">
    <source>
        <dbReference type="PROSITE" id="PS50191"/>
    </source>
</evidence>
<dbReference type="PANTHER" id="PTHR12112:SF22">
    <property type="entry name" value="MANGANESE-DEPENDENT INORGANIC PYROPHOSPHATASE-RELATED"/>
    <property type="match status" value="1"/>
</dbReference>
<feature type="compositionally biased region" description="Acidic residues" evidence="6">
    <location>
        <begin position="427"/>
        <end position="444"/>
    </location>
</feature>
<feature type="region of interest" description="Disordered" evidence="6">
    <location>
        <begin position="361"/>
        <end position="466"/>
    </location>
</feature>
<name>A0A8C4WVJ5_EPTBU</name>
<keyword evidence="9" id="KW-1185">Reference proteome</keyword>
<evidence type="ECO:0000256" key="4">
    <source>
        <dbReference type="ARBA" id="ARBA00022801"/>
    </source>
</evidence>
<dbReference type="Gene3D" id="3.40.525.10">
    <property type="entry name" value="CRAL-TRIO lipid binding domain"/>
    <property type="match status" value="1"/>
</dbReference>
<sequence>MSESEVGRVESEVGRVESEEVSVESEEVSVKSEEVSDKSEEVSVKSEEVSVKSEEVSVKSEEVSDKSKEVSDKSEEVSDKSKEVSDKSEVSVKSKEVSDKSEVSGKSKVSGKSQEVSGKSEEISGKSEEVSVKLEVSDKSKEVSDKSEVSGKSEEVSGKSKEVSGKSEEVSGKSEEVSGKLEEVSVKLEEVSDKSKEVSDKSEVSGKSEEVSGKSEEVSGKSEEVSGKSEEVSGKSQEVSGKSKEVSDKSEVGRVESDDGRVESEEVSDKSEVRMVGADALIKQGYEVHLQPMQGINEMDGRASVSGRNSDVWTSHEEDREHGLDPPISTSSPARTPTRRSIPDLSGAVLRLESMEIQEEWQDDDFPKPLNESGMQPYIGSTEEDRQNESGEAGTAQQGTHQRKKLMAPPLSLSLDHSEGSLISDADTPDFDVDDLETPDDTESLDYLGTSNDLEWEDDTPLHNDGMLPEYTVEEERCDLRRWRSVLVGEQEHRIDMLAIEPYKRVVSHGGYYGDGLNAIIVFAACYLPEGSGPEYHYIMENLFLFVVSTLELLVAEDYLIVYLNGATPRRRMPGLGWLKRCYQMIDRRLRKNLKSLIIVHPSWFIRALLAVTRPFISSKFSRKIRYVNSLGQLAKCVPMQHITIPECIAQLDEKLHLERLPDRSPHDRPSDCEDLTRD</sequence>
<dbReference type="SMART" id="SM00516">
    <property type="entry name" value="SEC14"/>
    <property type="match status" value="1"/>
</dbReference>
<evidence type="ECO:0000256" key="2">
    <source>
        <dbReference type="ARBA" id="ARBA00022490"/>
    </source>
</evidence>
<keyword evidence="4" id="KW-0378">Hydrolase</keyword>
<proteinExistence type="predicted"/>
<evidence type="ECO:0000313" key="9">
    <source>
        <dbReference type="Proteomes" id="UP000694388"/>
    </source>
</evidence>
<keyword evidence="3" id="KW-0479">Metal-binding</keyword>
<dbReference type="Pfam" id="PF13716">
    <property type="entry name" value="CRAL_TRIO_2"/>
    <property type="match status" value="1"/>
</dbReference>
<evidence type="ECO:0000256" key="5">
    <source>
        <dbReference type="ARBA" id="ARBA00023211"/>
    </source>
</evidence>
<dbReference type="FunFam" id="3.40.525.10:FF:000001">
    <property type="entry name" value="BCL2/adenovirus E1B protein-interacting protein 2"/>
    <property type="match status" value="1"/>
</dbReference>
<feature type="region of interest" description="Disordered" evidence="6">
    <location>
        <begin position="297"/>
        <end position="347"/>
    </location>
</feature>
<dbReference type="Ensembl" id="ENSEBUT00000014120.1">
    <property type="protein sequence ID" value="ENSEBUP00000013542.1"/>
    <property type="gene ID" value="ENSEBUG00000008551.1"/>
</dbReference>
<dbReference type="PANTHER" id="PTHR12112">
    <property type="entry name" value="BNIP - RELATED"/>
    <property type="match status" value="1"/>
</dbReference>
<dbReference type="InterPro" id="IPR022181">
    <property type="entry name" value="Bcl2-/adenovirus-E1B"/>
</dbReference>
<dbReference type="CDD" id="cd00170">
    <property type="entry name" value="SEC14"/>
    <property type="match status" value="1"/>
</dbReference>
<feature type="domain" description="CRAL-TRIO" evidence="7">
    <location>
        <begin position="496"/>
        <end position="657"/>
    </location>
</feature>
<feature type="compositionally biased region" description="Basic and acidic residues" evidence="6">
    <location>
        <begin position="314"/>
        <end position="324"/>
    </location>
</feature>
<feature type="region of interest" description="Disordered" evidence="6">
    <location>
        <begin position="1"/>
        <end position="271"/>
    </location>
</feature>
<organism evidence="8 9">
    <name type="scientific">Eptatretus burgeri</name>
    <name type="common">Inshore hagfish</name>
    <dbReference type="NCBI Taxonomy" id="7764"/>
    <lineage>
        <taxon>Eukaryota</taxon>
        <taxon>Metazoa</taxon>
        <taxon>Chordata</taxon>
        <taxon>Craniata</taxon>
        <taxon>Vertebrata</taxon>
        <taxon>Cyclostomata</taxon>
        <taxon>Myxini</taxon>
        <taxon>Myxiniformes</taxon>
        <taxon>Myxinidae</taxon>
        <taxon>Eptatretinae</taxon>
        <taxon>Eptatretus</taxon>
    </lineage>
</organism>
<dbReference type="InterPro" id="IPR001251">
    <property type="entry name" value="CRAL-TRIO_dom"/>
</dbReference>
<comment type="subcellular location">
    <subcellularLocation>
        <location evidence="1">Cytoplasm</location>
    </subcellularLocation>
</comment>
<dbReference type="Pfam" id="PF12496">
    <property type="entry name" value="BNIP2"/>
    <property type="match status" value="1"/>
</dbReference>
<dbReference type="SUPFAM" id="SSF52087">
    <property type="entry name" value="CRAL/TRIO domain"/>
    <property type="match status" value="1"/>
</dbReference>
<dbReference type="Proteomes" id="UP000694388">
    <property type="component" value="Unplaced"/>
</dbReference>
<protein>
    <submittedName>
        <fullName evidence="8">Prune homolog 2 with BCH domain</fullName>
    </submittedName>
</protein>
<accession>A0A8C4WVJ5</accession>
<keyword evidence="2" id="KW-0963">Cytoplasm</keyword>
<dbReference type="PROSITE" id="PS50191">
    <property type="entry name" value="CRAL_TRIO"/>
    <property type="match status" value="1"/>
</dbReference>
<reference evidence="8" key="1">
    <citation type="submission" date="2025-08" db="UniProtKB">
        <authorList>
            <consortium name="Ensembl"/>
        </authorList>
    </citation>
    <scope>IDENTIFICATION</scope>
</reference>
<feature type="compositionally biased region" description="Basic and acidic residues" evidence="6">
    <location>
        <begin position="28"/>
        <end position="105"/>
    </location>
</feature>
<reference evidence="8" key="2">
    <citation type="submission" date="2025-09" db="UniProtKB">
        <authorList>
            <consortium name="Ensembl"/>
        </authorList>
    </citation>
    <scope>IDENTIFICATION</scope>
</reference>
<evidence type="ECO:0000256" key="3">
    <source>
        <dbReference type="ARBA" id="ARBA00022723"/>
    </source>
</evidence>
<dbReference type="InterPro" id="IPR036865">
    <property type="entry name" value="CRAL-TRIO_dom_sf"/>
</dbReference>
<dbReference type="GeneTree" id="ENSGT00940000154422"/>
<keyword evidence="5" id="KW-0464">Manganese</keyword>
<feature type="compositionally biased region" description="Basic and acidic residues" evidence="6">
    <location>
        <begin position="1"/>
        <end position="18"/>
    </location>
</feature>
<dbReference type="Gene3D" id="1.10.287.950">
    <property type="entry name" value="Methyl-accepting chemotaxis protein"/>
    <property type="match status" value="1"/>
</dbReference>
<feature type="compositionally biased region" description="Basic and acidic residues" evidence="6">
    <location>
        <begin position="241"/>
        <end position="271"/>
    </location>
</feature>
<dbReference type="GO" id="GO:0006915">
    <property type="term" value="P:apoptotic process"/>
    <property type="evidence" value="ECO:0007669"/>
    <property type="project" value="TreeGrafter"/>
</dbReference>
<feature type="compositionally biased region" description="Basic and acidic residues" evidence="6">
    <location>
        <begin position="118"/>
        <end position="233"/>
    </location>
</feature>
<evidence type="ECO:0000313" key="8">
    <source>
        <dbReference type="Ensembl" id="ENSEBUP00000013542.1"/>
    </source>
</evidence>
<evidence type="ECO:0000256" key="6">
    <source>
        <dbReference type="SAM" id="MobiDB-lite"/>
    </source>
</evidence>